<dbReference type="PIRSF" id="PIRSF002599">
    <property type="entry name" value="Cold_shock_A"/>
    <property type="match status" value="1"/>
</dbReference>
<dbReference type="EMBL" id="JAKVQD010000006">
    <property type="protein sequence ID" value="MCH4553739.1"/>
    <property type="molecule type" value="Genomic_DNA"/>
</dbReference>
<evidence type="ECO:0000259" key="3">
    <source>
        <dbReference type="PROSITE" id="PS51857"/>
    </source>
</evidence>
<protein>
    <submittedName>
        <fullName evidence="4">Cold shock domain-containing protein</fullName>
    </submittedName>
</protein>
<dbReference type="InterPro" id="IPR012340">
    <property type="entry name" value="NA-bd_OB-fold"/>
</dbReference>
<dbReference type="CDD" id="cd04458">
    <property type="entry name" value="CSP_CDS"/>
    <property type="match status" value="1"/>
</dbReference>
<evidence type="ECO:0000313" key="4">
    <source>
        <dbReference type="EMBL" id="MCH4553739.1"/>
    </source>
</evidence>
<dbReference type="Proteomes" id="UP001156141">
    <property type="component" value="Unassembled WGS sequence"/>
</dbReference>
<evidence type="ECO:0000256" key="1">
    <source>
        <dbReference type="ARBA" id="ARBA00004496"/>
    </source>
</evidence>
<evidence type="ECO:0000256" key="2">
    <source>
        <dbReference type="ARBA" id="ARBA00022490"/>
    </source>
</evidence>
<accession>A0ABS9RLA8</accession>
<proteinExistence type="predicted"/>
<reference evidence="4" key="1">
    <citation type="submission" date="2022-02" db="EMBL/GenBank/DDBJ databases">
        <title>Aestuariibaculum sp., a marine bacterium isolated from sediment in Guangxi.</title>
        <authorList>
            <person name="Ying J."/>
        </authorList>
    </citation>
    <scope>NUCLEOTIDE SEQUENCE</scope>
    <source>
        <strain evidence="4">L182</strain>
    </source>
</reference>
<dbReference type="InterPro" id="IPR050181">
    <property type="entry name" value="Cold_shock_domain"/>
</dbReference>
<comment type="subcellular location">
    <subcellularLocation>
        <location evidence="1">Cytoplasm</location>
    </subcellularLocation>
</comment>
<sequence>MSTGTVKFFNDSKGFGFIIEEGSKKEHFVHISGLIDEIRQGDEVQFELKEGKKGLNAVNVKVI</sequence>
<organism evidence="4 5">
    <name type="scientific">Aestuariibaculum lutulentum</name>
    <dbReference type="NCBI Taxonomy" id="2920935"/>
    <lineage>
        <taxon>Bacteria</taxon>
        <taxon>Pseudomonadati</taxon>
        <taxon>Bacteroidota</taxon>
        <taxon>Flavobacteriia</taxon>
        <taxon>Flavobacteriales</taxon>
        <taxon>Flavobacteriaceae</taxon>
    </lineage>
</organism>
<gene>
    <name evidence="4" type="ORF">MKW35_14020</name>
</gene>
<dbReference type="PANTHER" id="PTHR11544">
    <property type="entry name" value="COLD SHOCK DOMAIN CONTAINING PROTEINS"/>
    <property type="match status" value="1"/>
</dbReference>
<dbReference type="Pfam" id="PF00313">
    <property type="entry name" value="CSD"/>
    <property type="match status" value="1"/>
</dbReference>
<name>A0ABS9RLA8_9FLAO</name>
<dbReference type="RefSeq" id="WP_240574912.1">
    <property type="nucleotide sequence ID" value="NZ_CP136709.1"/>
</dbReference>
<keyword evidence="5" id="KW-1185">Reference proteome</keyword>
<dbReference type="InterPro" id="IPR011129">
    <property type="entry name" value="CSD"/>
</dbReference>
<dbReference type="InterPro" id="IPR012156">
    <property type="entry name" value="Cold_shock_CspA"/>
</dbReference>
<dbReference type="SUPFAM" id="SSF50249">
    <property type="entry name" value="Nucleic acid-binding proteins"/>
    <property type="match status" value="1"/>
</dbReference>
<keyword evidence="2" id="KW-0963">Cytoplasm</keyword>
<feature type="domain" description="CSD" evidence="3">
    <location>
        <begin position="1"/>
        <end position="62"/>
    </location>
</feature>
<dbReference type="PROSITE" id="PS51857">
    <property type="entry name" value="CSD_2"/>
    <property type="match status" value="1"/>
</dbReference>
<dbReference type="Gene3D" id="2.40.50.140">
    <property type="entry name" value="Nucleic acid-binding proteins"/>
    <property type="match status" value="1"/>
</dbReference>
<evidence type="ECO:0000313" key="5">
    <source>
        <dbReference type="Proteomes" id="UP001156141"/>
    </source>
</evidence>
<comment type="caution">
    <text evidence="4">The sequence shown here is derived from an EMBL/GenBank/DDBJ whole genome shotgun (WGS) entry which is preliminary data.</text>
</comment>
<dbReference type="InterPro" id="IPR002059">
    <property type="entry name" value="CSP_DNA-bd"/>
</dbReference>
<dbReference type="PRINTS" id="PR00050">
    <property type="entry name" value="COLDSHOCK"/>
</dbReference>
<dbReference type="SMART" id="SM00357">
    <property type="entry name" value="CSP"/>
    <property type="match status" value="1"/>
</dbReference>